<evidence type="ECO:0000313" key="2">
    <source>
        <dbReference type="EMBL" id="AZA63192.1"/>
    </source>
</evidence>
<dbReference type="AlphaFoldDB" id="A0A3G6N5F5"/>
<dbReference type="Proteomes" id="UP000269076">
    <property type="component" value="Chromosome"/>
</dbReference>
<name>A0A3G6N5F5_9FLAO</name>
<feature type="transmembrane region" description="Helical" evidence="1">
    <location>
        <begin position="7"/>
        <end position="27"/>
    </location>
</feature>
<dbReference type="RefSeq" id="WP_123886441.1">
    <property type="nucleotide sequence ID" value="NZ_CP033928.1"/>
</dbReference>
<gene>
    <name evidence="2" type="ORF">EG340_12365</name>
</gene>
<feature type="transmembrane region" description="Helical" evidence="1">
    <location>
        <begin position="33"/>
        <end position="54"/>
    </location>
</feature>
<evidence type="ECO:0000313" key="3">
    <source>
        <dbReference type="Proteomes" id="UP000269076"/>
    </source>
</evidence>
<reference evidence="2 3" key="1">
    <citation type="submission" date="2018-11" db="EMBL/GenBank/DDBJ databases">
        <title>Proposal to divide the Flavobacteriaceae and reorganize its genera based on Amino Acid Identity values calculated from whole genome sequences.</title>
        <authorList>
            <person name="Nicholson A.C."/>
            <person name="Gulvik C.A."/>
            <person name="Whitney A.M."/>
            <person name="Humrighouse B.W."/>
            <person name="Bell M."/>
            <person name="Holmes B."/>
            <person name="Steigerwalt A."/>
            <person name="Villarma A."/>
            <person name="Sheth M."/>
            <person name="Batra D."/>
            <person name="Pryor J."/>
            <person name="Bernardet J.-F."/>
            <person name="Hugo C."/>
            <person name="Kampfer P."/>
            <person name="Newman J."/>
            <person name="Mcquiston J.R."/>
        </authorList>
    </citation>
    <scope>NUCLEOTIDE SEQUENCE [LARGE SCALE GENOMIC DNA]</scope>
    <source>
        <strain evidence="2 3">G0211</strain>
    </source>
</reference>
<proteinExistence type="predicted"/>
<feature type="transmembrane region" description="Helical" evidence="1">
    <location>
        <begin position="91"/>
        <end position="118"/>
    </location>
</feature>
<dbReference type="InterPro" id="IPR021257">
    <property type="entry name" value="DUF2809"/>
</dbReference>
<organism evidence="2 3">
    <name type="scientific">Chryseobacterium indoltheticum</name>
    <dbReference type="NCBI Taxonomy" id="254"/>
    <lineage>
        <taxon>Bacteria</taxon>
        <taxon>Pseudomonadati</taxon>
        <taxon>Bacteroidota</taxon>
        <taxon>Flavobacteriia</taxon>
        <taxon>Flavobacteriales</taxon>
        <taxon>Weeksellaceae</taxon>
        <taxon>Chryseobacterium group</taxon>
        <taxon>Chryseobacterium</taxon>
    </lineage>
</organism>
<keyword evidence="1" id="KW-0812">Transmembrane</keyword>
<accession>A0A3G6N5F5</accession>
<evidence type="ECO:0000256" key="1">
    <source>
        <dbReference type="SAM" id="Phobius"/>
    </source>
</evidence>
<dbReference type="Pfam" id="PF10990">
    <property type="entry name" value="DUF2809"/>
    <property type="match status" value="1"/>
</dbReference>
<dbReference type="EMBL" id="CP033928">
    <property type="protein sequence ID" value="AZA63192.1"/>
    <property type="molecule type" value="Genomic_DNA"/>
</dbReference>
<sequence length="133" mass="15468">MKFKFNLKYFLLTILIFLVEVLIATVLKDNFFIRAYLGDVIVVMLLYTFVKSFFIINETKLIIGIFAFSCLVEFAQFFHVADKLGFQPGSLMYIVIGNSFSWIDILCYGVGCLILYVFTKFRSKNEDNYSKLN</sequence>
<protein>
    <submittedName>
        <fullName evidence="2">DUF2809 domain-containing protein</fullName>
    </submittedName>
</protein>
<keyword evidence="1" id="KW-1133">Transmembrane helix</keyword>
<keyword evidence="1" id="KW-0472">Membrane</keyword>
<feature type="transmembrane region" description="Helical" evidence="1">
    <location>
        <begin position="61"/>
        <end position="79"/>
    </location>
</feature>